<dbReference type="InterPro" id="IPR012318">
    <property type="entry name" value="HTH_CRP"/>
</dbReference>
<dbReference type="InterPro" id="IPR050397">
    <property type="entry name" value="Env_Response_Regulators"/>
</dbReference>
<keyword evidence="1" id="KW-0805">Transcription regulation</keyword>
<sequence>MSNRKFDFLLEKGIREEFDEVGSSLEFNAGDIIVEPNKYIKVIPLVLKGTIKVIRETNGGNELILYYIRSGESCAVSLSTSLMNKLSNIKAVAEENVELIAIPSSVSSKWYEIYSSWRMFVLKTMDNRYDEIINALDSVAFKKIDERLVDYLKSKSEALQSNILNITHQEIANELSTSREVISRLLKQLEQKGVLKLFRNKVEILSQV</sequence>
<keyword evidence="3" id="KW-0804">Transcription</keyword>
<comment type="caution">
    <text evidence="5">The sequence shown here is derived from an EMBL/GenBank/DDBJ whole genome shotgun (WGS) entry which is preliminary data.</text>
</comment>
<dbReference type="Pfam" id="PF13545">
    <property type="entry name" value="HTH_Crp_2"/>
    <property type="match status" value="1"/>
</dbReference>
<dbReference type="PROSITE" id="PS51063">
    <property type="entry name" value="HTH_CRP_2"/>
    <property type="match status" value="1"/>
</dbReference>
<keyword evidence="2" id="KW-0238">DNA-binding</keyword>
<protein>
    <submittedName>
        <fullName evidence="5">Crp/Fnr family transcriptional regulator</fullName>
    </submittedName>
</protein>
<dbReference type="PANTHER" id="PTHR24567">
    <property type="entry name" value="CRP FAMILY TRANSCRIPTIONAL REGULATORY PROTEIN"/>
    <property type="match status" value="1"/>
</dbReference>
<dbReference type="SMART" id="SM00419">
    <property type="entry name" value="HTH_CRP"/>
    <property type="match status" value="1"/>
</dbReference>
<dbReference type="InterPro" id="IPR036390">
    <property type="entry name" value="WH_DNA-bd_sf"/>
</dbReference>
<gene>
    <name evidence="5" type="ORF">ACFQ2C_14460</name>
</gene>
<dbReference type="InterPro" id="IPR036388">
    <property type="entry name" value="WH-like_DNA-bd_sf"/>
</dbReference>
<dbReference type="PRINTS" id="PR00034">
    <property type="entry name" value="HTHCRP"/>
</dbReference>
<dbReference type="PANTHER" id="PTHR24567:SF26">
    <property type="entry name" value="REGULATORY PROTEIN YEIL"/>
    <property type="match status" value="1"/>
</dbReference>
<evidence type="ECO:0000256" key="1">
    <source>
        <dbReference type="ARBA" id="ARBA00023015"/>
    </source>
</evidence>
<feature type="domain" description="HTH crp-type" evidence="4">
    <location>
        <begin position="142"/>
        <end position="208"/>
    </location>
</feature>
<evidence type="ECO:0000259" key="4">
    <source>
        <dbReference type="PROSITE" id="PS51063"/>
    </source>
</evidence>
<keyword evidence="6" id="KW-1185">Reference proteome</keyword>
<evidence type="ECO:0000256" key="3">
    <source>
        <dbReference type="ARBA" id="ARBA00023163"/>
    </source>
</evidence>
<dbReference type="Gene3D" id="1.10.10.10">
    <property type="entry name" value="Winged helix-like DNA-binding domain superfamily/Winged helix DNA-binding domain"/>
    <property type="match status" value="1"/>
</dbReference>
<evidence type="ECO:0000313" key="5">
    <source>
        <dbReference type="EMBL" id="MFD1166809.1"/>
    </source>
</evidence>
<dbReference type="InterPro" id="IPR014710">
    <property type="entry name" value="RmlC-like_jellyroll"/>
</dbReference>
<evidence type="ECO:0000313" key="6">
    <source>
        <dbReference type="Proteomes" id="UP001597205"/>
    </source>
</evidence>
<accession>A0ABW3RNL9</accession>
<organism evidence="5 6">
    <name type="scientific">Sphingobacterium daejeonense</name>
    <dbReference type="NCBI Taxonomy" id="371142"/>
    <lineage>
        <taxon>Bacteria</taxon>
        <taxon>Pseudomonadati</taxon>
        <taxon>Bacteroidota</taxon>
        <taxon>Sphingobacteriia</taxon>
        <taxon>Sphingobacteriales</taxon>
        <taxon>Sphingobacteriaceae</taxon>
        <taxon>Sphingobacterium</taxon>
    </lineage>
</organism>
<dbReference type="Gene3D" id="2.60.120.10">
    <property type="entry name" value="Jelly Rolls"/>
    <property type="match status" value="1"/>
</dbReference>
<evidence type="ECO:0000256" key="2">
    <source>
        <dbReference type="ARBA" id="ARBA00023125"/>
    </source>
</evidence>
<dbReference type="Proteomes" id="UP001597205">
    <property type="component" value="Unassembled WGS sequence"/>
</dbReference>
<reference evidence="6" key="1">
    <citation type="journal article" date="2019" name="Int. J. Syst. Evol. Microbiol.">
        <title>The Global Catalogue of Microorganisms (GCM) 10K type strain sequencing project: providing services to taxonomists for standard genome sequencing and annotation.</title>
        <authorList>
            <consortium name="The Broad Institute Genomics Platform"/>
            <consortium name="The Broad Institute Genome Sequencing Center for Infectious Disease"/>
            <person name="Wu L."/>
            <person name="Ma J."/>
        </authorList>
    </citation>
    <scope>NUCLEOTIDE SEQUENCE [LARGE SCALE GENOMIC DNA]</scope>
    <source>
        <strain evidence="6">CCUG 52468</strain>
    </source>
</reference>
<dbReference type="SUPFAM" id="SSF51206">
    <property type="entry name" value="cAMP-binding domain-like"/>
    <property type="match status" value="1"/>
</dbReference>
<dbReference type="SUPFAM" id="SSF46785">
    <property type="entry name" value="Winged helix' DNA-binding domain"/>
    <property type="match status" value="1"/>
</dbReference>
<proteinExistence type="predicted"/>
<dbReference type="InterPro" id="IPR018490">
    <property type="entry name" value="cNMP-bd_dom_sf"/>
</dbReference>
<dbReference type="EMBL" id="JBHTKY010000024">
    <property type="protein sequence ID" value="MFD1166809.1"/>
    <property type="molecule type" value="Genomic_DNA"/>
</dbReference>
<name>A0ABW3RNL9_9SPHI</name>
<dbReference type="RefSeq" id="WP_380897742.1">
    <property type="nucleotide sequence ID" value="NZ_JBHTKY010000024.1"/>
</dbReference>